<accession>A0A4P1KHU4</accession>
<gene>
    <name evidence="1" type="ORF">NCTC9239_03303</name>
</gene>
<sequence>MTKKAPVAAPCTWKAVVVSQPRMSMPAIMSCRVGGSLIPTRAETSRLIWSMRGPMLPATPEASVKKPAAPSTMIQIEARKPSTTTIRAAAPAKRDGIGVRRSMARFTPSIMIIRKTAMARGVRMSLSQ</sequence>
<reference evidence="1 2" key="1">
    <citation type="submission" date="2019-04" db="EMBL/GenBank/DDBJ databases">
        <authorList>
            <consortium name="Pathogen Informatics"/>
        </authorList>
    </citation>
    <scope>NUCLEOTIDE SEQUENCE [LARGE SCALE GENOMIC DNA]</scope>
    <source>
        <strain evidence="1 2">NCTC9239</strain>
    </source>
</reference>
<proteinExistence type="predicted"/>
<protein>
    <submittedName>
        <fullName evidence="1">Uncharacterized protein</fullName>
    </submittedName>
</protein>
<evidence type="ECO:0000313" key="1">
    <source>
        <dbReference type="EMBL" id="VTO19987.1"/>
    </source>
</evidence>
<dbReference type="EMBL" id="LR588407">
    <property type="protein sequence ID" value="VTO19987.1"/>
    <property type="molecule type" value="Genomic_DNA"/>
</dbReference>
<dbReference type="Proteomes" id="UP000309952">
    <property type="component" value="Chromosome"/>
</dbReference>
<dbReference type="KEGG" id="bvy:NCTC9239_03303"/>
<dbReference type="AlphaFoldDB" id="A0A4P1KHU4"/>
<organism evidence="1 2">
    <name type="scientific">Brevundimonas vancanneytii</name>
    <dbReference type="NCBI Taxonomy" id="1325724"/>
    <lineage>
        <taxon>Bacteria</taxon>
        <taxon>Pseudomonadati</taxon>
        <taxon>Pseudomonadota</taxon>
        <taxon>Alphaproteobacteria</taxon>
        <taxon>Caulobacterales</taxon>
        <taxon>Caulobacteraceae</taxon>
        <taxon>Brevundimonas</taxon>
    </lineage>
</organism>
<keyword evidence="2" id="KW-1185">Reference proteome</keyword>
<dbReference type="RefSeq" id="WP_354702811.1">
    <property type="nucleotide sequence ID" value="NZ_LR588407.1"/>
</dbReference>
<evidence type="ECO:0000313" key="2">
    <source>
        <dbReference type="Proteomes" id="UP000309952"/>
    </source>
</evidence>
<name>A0A4P1KHU4_9CAUL</name>